<keyword evidence="2" id="KW-0255">Endonuclease</keyword>
<keyword evidence="3" id="KW-1185">Reference proteome</keyword>
<dbReference type="Gene3D" id="3.90.75.10">
    <property type="entry name" value="Homing Intron 3 (I-ppo) Encoded Endonuclease, Chain A"/>
    <property type="match status" value="1"/>
</dbReference>
<protein>
    <submittedName>
        <fullName evidence="2">HNH endonuclease</fullName>
    </submittedName>
</protein>
<keyword evidence="2" id="KW-0540">Nuclease</keyword>
<organism evidence="2 3">
    <name type="scientific">Albidovulum sediminis</name>
    <dbReference type="NCBI Taxonomy" id="3066345"/>
    <lineage>
        <taxon>Bacteria</taxon>
        <taxon>Pseudomonadati</taxon>
        <taxon>Pseudomonadota</taxon>
        <taxon>Alphaproteobacteria</taxon>
        <taxon>Rhodobacterales</taxon>
        <taxon>Paracoccaceae</taxon>
        <taxon>Albidovulum</taxon>
    </lineage>
</organism>
<gene>
    <name evidence="2" type="ORF">N5I32_02350</name>
</gene>
<keyword evidence="2" id="KW-0378">Hydrolase</keyword>
<proteinExistence type="predicted"/>
<dbReference type="Proteomes" id="UP001205601">
    <property type="component" value="Unassembled WGS sequence"/>
</dbReference>
<dbReference type="InterPro" id="IPR044925">
    <property type="entry name" value="His-Me_finger_sf"/>
</dbReference>
<comment type="caution">
    <text evidence="2">The sequence shown here is derived from an EMBL/GenBank/DDBJ whole genome shotgun (WGS) entry which is preliminary data.</text>
</comment>
<evidence type="ECO:0000313" key="2">
    <source>
        <dbReference type="EMBL" id="MCT8328347.1"/>
    </source>
</evidence>
<name>A0ABT2NHF5_9RHOB</name>
<evidence type="ECO:0000313" key="3">
    <source>
        <dbReference type="Proteomes" id="UP001205601"/>
    </source>
</evidence>
<dbReference type="Pfam" id="PF13392">
    <property type="entry name" value="HNH_3"/>
    <property type="match status" value="1"/>
</dbReference>
<dbReference type="EMBL" id="JAOCQF010000001">
    <property type="protein sequence ID" value="MCT8328347.1"/>
    <property type="molecule type" value="Genomic_DNA"/>
</dbReference>
<sequence>MPIWKIVQEELGHDNPKGHPRHRCNNRLCINPDHLELGSRGENLQDERNFAANGVDYDLL</sequence>
<dbReference type="GO" id="GO:0004519">
    <property type="term" value="F:endonuclease activity"/>
    <property type="evidence" value="ECO:0007669"/>
    <property type="project" value="UniProtKB-KW"/>
</dbReference>
<feature type="domain" description="HNH nuclease" evidence="1">
    <location>
        <begin position="7"/>
        <end position="44"/>
    </location>
</feature>
<reference evidence="3" key="1">
    <citation type="submission" date="2023-07" db="EMBL/GenBank/DDBJ databases">
        <title>Defluviimonas sediminis sp. nov., isolated from mangrove sediment.</title>
        <authorList>
            <person name="Liu L."/>
            <person name="Li J."/>
            <person name="Huang Y."/>
            <person name="Pan J."/>
            <person name="Li M."/>
        </authorList>
    </citation>
    <scope>NUCLEOTIDE SEQUENCE [LARGE SCALE GENOMIC DNA]</scope>
    <source>
        <strain evidence="3">FT324</strain>
    </source>
</reference>
<dbReference type="InterPro" id="IPR003615">
    <property type="entry name" value="HNH_nuc"/>
</dbReference>
<dbReference type="SUPFAM" id="SSF54060">
    <property type="entry name" value="His-Me finger endonucleases"/>
    <property type="match status" value="1"/>
</dbReference>
<dbReference type="RefSeq" id="WP_261493781.1">
    <property type="nucleotide sequence ID" value="NZ_JAOCQF010000001.1"/>
</dbReference>
<dbReference type="InterPro" id="IPR044930">
    <property type="entry name" value="Homing_endonuclease_His-Me"/>
</dbReference>
<evidence type="ECO:0000259" key="1">
    <source>
        <dbReference type="Pfam" id="PF13392"/>
    </source>
</evidence>
<accession>A0ABT2NHF5</accession>